<proteinExistence type="predicted"/>
<accession>A0A447IFR9</accession>
<dbReference type="Proteomes" id="UP000268844">
    <property type="component" value="Unassembled WGS sequence"/>
</dbReference>
<evidence type="ECO:0000313" key="2">
    <source>
        <dbReference type="Proteomes" id="UP000268844"/>
    </source>
</evidence>
<reference evidence="1 2" key="1">
    <citation type="submission" date="2018-12" db="EMBL/GenBank/DDBJ databases">
        <authorList>
            <person name="Criscuolo A."/>
        </authorList>
    </citation>
    <scope>NUCLEOTIDE SEQUENCE [LARGE SCALE GENOMIC DNA]</scope>
    <source>
        <strain evidence="1">ACIP1116281</strain>
    </source>
</reference>
<keyword evidence="2" id="KW-1185">Reference proteome</keyword>
<dbReference type="EMBL" id="UZWD01000041">
    <property type="protein sequence ID" value="VDS06296.1"/>
    <property type="molecule type" value="Genomic_DNA"/>
</dbReference>
<organism evidence="1 2">
    <name type="scientific">Devosia equisanguinis</name>
    <dbReference type="NCBI Taxonomy" id="2490941"/>
    <lineage>
        <taxon>Bacteria</taxon>
        <taxon>Pseudomonadati</taxon>
        <taxon>Pseudomonadota</taxon>
        <taxon>Alphaproteobacteria</taxon>
        <taxon>Hyphomicrobiales</taxon>
        <taxon>Devosiaceae</taxon>
        <taxon>Devosia</taxon>
    </lineage>
</organism>
<dbReference type="AlphaFoldDB" id="A0A447IFR9"/>
<dbReference type="Gene3D" id="2.60.20.10">
    <property type="entry name" value="Crystallins"/>
    <property type="match status" value="1"/>
</dbReference>
<dbReference type="OrthoDB" id="8450834at2"/>
<protein>
    <submittedName>
        <fullName evidence="1">Uncharacterized protein</fullName>
    </submittedName>
</protein>
<gene>
    <name evidence="1" type="ORF">DEVEQU_03454</name>
</gene>
<sequence>MTTLHAHPSRPITAIAASSMPGASARSGRFAARIRRLCAALGLLALAGAQAQALDLQMNGAIKIDPTIIKALPGPLPVQIIGKGCTFYEHKNGGGERWHKAVGWVAAKYSDQTSYAEVVTYTGDWWNDRISSLTCDDSDKVHCSVAVYPDRDRRGGEAIFWGGMGMINLDRWGLNDKVSSFSIFCNLMK</sequence>
<name>A0A447IFR9_9HYPH</name>
<dbReference type="RefSeq" id="WP_126151817.1">
    <property type="nucleotide sequence ID" value="NZ_JBHTMH010000001.1"/>
</dbReference>
<evidence type="ECO:0000313" key="1">
    <source>
        <dbReference type="EMBL" id="VDS06296.1"/>
    </source>
</evidence>